<organism evidence="4 5">
    <name type="scientific">Cytobacillus spartinae</name>
    <dbReference type="NCBI Taxonomy" id="3299023"/>
    <lineage>
        <taxon>Bacteria</taxon>
        <taxon>Bacillati</taxon>
        <taxon>Bacillota</taxon>
        <taxon>Bacilli</taxon>
        <taxon>Bacillales</taxon>
        <taxon>Bacillaceae</taxon>
        <taxon>Cytobacillus</taxon>
    </lineage>
</organism>
<dbReference type="GO" id="GO:0016787">
    <property type="term" value="F:hydrolase activity"/>
    <property type="evidence" value="ECO:0007669"/>
    <property type="project" value="UniProtKB-KW"/>
</dbReference>
<protein>
    <submittedName>
        <fullName evidence="4">Serine hydrolase domain-containing protein</fullName>
        <ecNumber evidence="4">3.-.-.-</ecNumber>
    </submittedName>
</protein>
<reference evidence="4 5" key="1">
    <citation type="submission" date="2024-08" db="EMBL/GenBank/DDBJ databases">
        <title>Two novel Cytobacillus novel species.</title>
        <authorList>
            <person name="Liu G."/>
        </authorList>
    </citation>
    <scope>NUCLEOTIDE SEQUENCE [LARGE SCALE GENOMIC DNA]</scope>
    <source>
        <strain evidence="4 5">FJAT-54145</strain>
    </source>
</reference>
<dbReference type="SUPFAM" id="SSF56601">
    <property type="entry name" value="beta-lactamase/transpeptidase-like"/>
    <property type="match status" value="1"/>
</dbReference>
<evidence type="ECO:0000313" key="5">
    <source>
        <dbReference type="Proteomes" id="UP001601059"/>
    </source>
</evidence>
<dbReference type="InterPro" id="IPR012338">
    <property type="entry name" value="Beta-lactam/transpept-like"/>
</dbReference>
<accession>A0ABW6KC99</accession>
<evidence type="ECO:0000259" key="3">
    <source>
        <dbReference type="Pfam" id="PF00144"/>
    </source>
</evidence>
<dbReference type="Proteomes" id="UP001601059">
    <property type="component" value="Unassembled WGS sequence"/>
</dbReference>
<dbReference type="InterPro" id="IPR001466">
    <property type="entry name" value="Beta-lactam-related"/>
</dbReference>
<gene>
    <name evidence="4" type="ORF">ACFYKX_12230</name>
</gene>
<dbReference type="PANTHER" id="PTHR46825:SF11">
    <property type="entry name" value="PENICILLIN-BINDING PROTEIN 4"/>
    <property type="match status" value="1"/>
</dbReference>
<dbReference type="RefSeq" id="WP_389361325.1">
    <property type="nucleotide sequence ID" value="NZ_JBIACK010000005.1"/>
</dbReference>
<comment type="caution">
    <text evidence="4">The sequence shown here is derived from an EMBL/GenBank/DDBJ whole genome shotgun (WGS) entry which is preliminary data.</text>
</comment>
<evidence type="ECO:0000256" key="1">
    <source>
        <dbReference type="ARBA" id="ARBA00004370"/>
    </source>
</evidence>
<name>A0ABW6KC99_9BACI</name>
<dbReference type="InterPro" id="IPR050491">
    <property type="entry name" value="AmpC-like"/>
</dbReference>
<feature type="domain" description="Beta-lactamase-related" evidence="3">
    <location>
        <begin position="15"/>
        <end position="302"/>
    </location>
</feature>
<keyword evidence="4" id="KW-0378">Hydrolase</keyword>
<keyword evidence="5" id="KW-1185">Reference proteome</keyword>
<dbReference type="Pfam" id="PF00144">
    <property type="entry name" value="Beta-lactamase"/>
    <property type="match status" value="1"/>
</dbReference>
<dbReference type="Gene3D" id="3.40.710.10">
    <property type="entry name" value="DD-peptidase/beta-lactamase superfamily"/>
    <property type="match status" value="1"/>
</dbReference>
<evidence type="ECO:0000313" key="4">
    <source>
        <dbReference type="EMBL" id="MFE8701364.1"/>
    </source>
</evidence>
<evidence type="ECO:0000256" key="2">
    <source>
        <dbReference type="ARBA" id="ARBA00023136"/>
    </source>
</evidence>
<comment type="subcellular location">
    <subcellularLocation>
        <location evidence="1">Membrane</location>
    </subcellularLocation>
</comment>
<proteinExistence type="predicted"/>
<dbReference type="EMBL" id="JBIACK010000005">
    <property type="protein sequence ID" value="MFE8701364.1"/>
    <property type="molecule type" value="Genomic_DNA"/>
</dbReference>
<dbReference type="PANTHER" id="PTHR46825">
    <property type="entry name" value="D-ALANYL-D-ALANINE-CARBOXYPEPTIDASE/ENDOPEPTIDASE AMPH"/>
    <property type="match status" value="1"/>
</dbReference>
<sequence length="336" mass="38151">MKAIQDYLNGRPGFSGAVLVSREGKIEYQEAFGWADKENGVKNDTQTKYCVGSMLGKPFTAVCIMQLMEKGHLKLSDPIETFFPHYTGTSITIHHLLNHTSGIENYLFLRKKIKWDQDFTPQQIMEVVEQEKVKFTPGKKSSYSNTNYLMLGMIIEAITGMKYEQYVREHVLEPAGMMNTGFIRDGLDGVATNYINHKRGFHLSPTLLFACGEVVSTVEDALRFDRAFKQGLLVSKETRQLMEEPSYTGRFVTMGTGWVIKNLFERKSICHGGSHPGGYTSHLERYIDEDITIIVLSNHLTSYSKLSIKDLGGTLINREIASIVFEDKLQFYQKII</sequence>
<dbReference type="EC" id="3.-.-.-" evidence="4"/>
<keyword evidence="2" id="KW-0472">Membrane</keyword>